<organism evidence="1 2">
    <name type="scientific">Rangifer tarandus platyrhynchus</name>
    <name type="common">Svalbard reindeer</name>
    <dbReference type="NCBI Taxonomy" id="3082113"/>
    <lineage>
        <taxon>Eukaryota</taxon>
        <taxon>Metazoa</taxon>
        <taxon>Chordata</taxon>
        <taxon>Craniata</taxon>
        <taxon>Vertebrata</taxon>
        <taxon>Euteleostomi</taxon>
        <taxon>Mammalia</taxon>
        <taxon>Eutheria</taxon>
        <taxon>Laurasiatheria</taxon>
        <taxon>Artiodactyla</taxon>
        <taxon>Ruminantia</taxon>
        <taxon>Pecora</taxon>
        <taxon>Cervidae</taxon>
        <taxon>Odocoileinae</taxon>
        <taxon>Rangifer</taxon>
    </lineage>
</organism>
<sequence>MYWAVGKDEELGDCGSAAALGQSWSPCGAFAHAQNPMFLPRGLPNVIVKGTAHRTPNPVDTEAVGQVETLKARGPTPELPCACAVINGRLRTGGLLHTCVGLQHRRRGYCRAQGLSESPAGVRSSLESRMEPGEKASGLSSPEDENLSFVTRRSSLRWALKHSTPAEAALSQHSGLQGDVPSHREGGPAGGSPRPARSSWDLLSSPGGVSLMASFRKRRLSTIEASEVSSEQLGSNSDPFDFEEDPPVPASVTQQQRQGKSPPAKRSPPNLRLPGIPDTTRKRPRDLKRLAAVTERVRQWELHLLQSIEEATQHELTIEDD</sequence>
<protein>
    <submittedName>
        <fullName evidence="1">Uncharacterized protein</fullName>
    </submittedName>
</protein>
<evidence type="ECO:0000313" key="2">
    <source>
        <dbReference type="Proteomes" id="UP001162501"/>
    </source>
</evidence>
<reference evidence="1" key="1">
    <citation type="submission" date="2023-05" db="EMBL/GenBank/DDBJ databases">
        <authorList>
            <consortium name="ELIXIR-Norway"/>
        </authorList>
    </citation>
    <scope>NUCLEOTIDE SEQUENCE</scope>
</reference>
<accession>A0AC59YQW8</accession>
<dbReference type="EMBL" id="OX596086">
    <property type="protein sequence ID" value="CAM9913654.1"/>
    <property type="molecule type" value="Genomic_DNA"/>
</dbReference>
<name>A0AC59YQW8_RANTA</name>
<gene>
    <name evidence="1" type="ORF">MRATA1EN22A_LOCUS9275</name>
</gene>
<dbReference type="Proteomes" id="UP001162501">
    <property type="component" value="Chromosome 2"/>
</dbReference>
<proteinExistence type="predicted"/>
<reference evidence="1" key="2">
    <citation type="submission" date="2025-03" db="EMBL/GenBank/DDBJ databases">
        <authorList>
            <consortium name="ELIXIR-Norway"/>
            <consortium name="Elixir Norway"/>
        </authorList>
    </citation>
    <scope>NUCLEOTIDE SEQUENCE</scope>
</reference>
<evidence type="ECO:0000313" key="1">
    <source>
        <dbReference type="EMBL" id="CAM9913654.1"/>
    </source>
</evidence>